<dbReference type="GO" id="GO:0004190">
    <property type="term" value="F:aspartic-type endopeptidase activity"/>
    <property type="evidence" value="ECO:0007669"/>
    <property type="project" value="InterPro"/>
</dbReference>
<comment type="caution">
    <text evidence="5">The sequence shown here is derived from an EMBL/GenBank/DDBJ whole genome shotgun (WGS) entry which is preliminary data.</text>
</comment>
<feature type="region of interest" description="Disordered" evidence="3">
    <location>
        <begin position="384"/>
        <end position="405"/>
    </location>
</feature>
<dbReference type="Proteomes" id="UP001186944">
    <property type="component" value="Unassembled WGS sequence"/>
</dbReference>
<evidence type="ECO:0000256" key="1">
    <source>
        <dbReference type="ARBA" id="ARBA00022737"/>
    </source>
</evidence>
<evidence type="ECO:0000313" key="5">
    <source>
        <dbReference type="EMBL" id="KAK3086301.1"/>
    </source>
</evidence>
<dbReference type="AlphaFoldDB" id="A0AA88XJ63"/>
<dbReference type="InterPro" id="IPR001969">
    <property type="entry name" value="Aspartic_peptidase_AS"/>
</dbReference>
<feature type="compositionally biased region" description="Low complexity" evidence="3">
    <location>
        <begin position="307"/>
        <end position="318"/>
    </location>
</feature>
<dbReference type="PROSITE" id="PS00141">
    <property type="entry name" value="ASP_PROTEASE"/>
    <property type="match status" value="1"/>
</dbReference>
<feature type="region of interest" description="Disordered" evidence="3">
    <location>
        <begin position="305"/>
        <end position="339"/>
    </location>
</feature>
<evidence type="ECO:0000313" key="6">
    <source>
        <dbReference type="Proteomes" id="UP001186944"/>
    </source>
</evidence>
<dbReference type="GO" id="GO:0006508">
    <property type="term" value="P:proteolysis"/>
    <property type="evidence" value="ECO:0007669"/>
    <property type="project" value="InterPro"/>
</dbReference>
<dbReference type="SUPFAM" id="SSF50630">
    <property type="entry name" value="Acid proteases"/>
    <property type="match status" value="1"/>
</dbReference>
<proteinExistence type="predicted"/>
<keyword evidence="2" id="KW-0040">ANK repeat</keyword>
<feature type="domain" description="SAM" evidence="4">
    <location>
        <begin position="85"/>
        <end position="151"/>
    </location>
</feature>
<dbReference type="SMART" id="SM00454">
    <property type="entry name" value="SAM"/>
    <property type="match status" value="2"/>
</dbReference>
<dbReference type="PANTHER" id="PTHR24174:SF16">
    <property type="entry name" value="CASKIN-2"/>
    <property type="match status" value="1"/>
</dbReference>
<feature type="domain" description="SAM" evidence="4">
    <location>
        <begin position="21"/>
        <end position="85"/>
    </location>
</feature>
<dbReference type="InterPro" id="IPR033635">
    <property type="entry name" value="ANKS1/Caskin"/>
</dbReference>
<reference evidence="5" key="1">
    <citation type="submission" date="2019-08" db="EMBL/GenBank/DDBJ databases">
        <title>The improved chromosome-level genome for the pearl oyster Pinctada fucata martensii using PacBio sequencing and Hi-C.</title>
        <authorList>
            <person name="Zheng Z."/>
        </authorList>
    </citation>
    <scope>NUCLEOTIDE SEQUENCE</scope>
    <source>
        <strain evidence="5">ZZ-2019</strain>
        <tissue evidence="5">Adductor muscle</tissue>
    </source>
</reference>
<evidence type="ECO:0000256" key="3">
    <source>
        <dbReference type="SAM" id="MobiDB-lite"/>
    </source>
</evidence>
<dbReference type="Pfam" id="PF00536">
    <property type="entry name" value="SAM_1"/>
    <property type="match status" value="2"/>
</dbReference>
<name>A0AA88XJ63_PINIB</name>
<dbReference type="InterPro" id="IPR021109">
    <property type="entry name" value="Peptidase_aspartic_dom_sf"/>
</dbReference>
<evidence type="ECO:0000256" key="2">
    <source>
        <dbReference type="ARBA" id="ARBA00023043"/>
    </source>
</evidence>
<organism evidence="5 6">
    <name type="scientific">Pinctada imbricata</name>
    <name type="common">Atlantic pearl-oyster</name>
    <name type="synonym">Pinctada martensii</name>
    <dbReference type="NCBI Taxonomy" id="66713"/>
    <lineage>
        <taxon>Eukaryota</taxon>
        <taxon>Metazoa</taxon>
        <taxon>Spiralia</taxon>
        <taxon>Lophotrochozoa</taxon>
        <taxon>Mollusca</taxon>
        <taxon>Bivalvia</taxon>
        <taxon>Autobranchia</taxon>
        <taxon>Pteriomorphia</taxon>
        <taxon>Pterioida</taxon>
        <taxon>Pterioidea</taxon>
        <taxon>Pteriidae</taxon>
        <taxon>Pinctada</taxon>
    </lineage>
</organism>
<dbReference type="InterPro" id="IPR013761">
    <property type="entry name" value="SAM/pointed_sf"/>
</dbReference>
<gene>
    <name evidence="5" type="ORF">FSP39_016535</name>
</gene>
<keyword evidence="6" id="KW-1185">Reference proteome</keyword>
<dbReference type="SUPFAM" id="SSF47769">
    <property type="entry name" value="SAM/Pointed domain"/>
    <property type="match status" value="2"/>
</dbReference>
<protein>
    <recommendedName>
        <fullName evidence="4">SAM domain-containing protein</fullName>
    </recommendedName>
</protein>
<dbReference type="InterPro" id="IPR001660">
    <property type="entry name" value="SAM"/>
</dbReference>
<sequence length="405" mass="45569">MISVRNANAGPSGMHNENYRAITEGIQTFLADLGLVQYLDMFLMKGYDSEDDLSHLSDCDLDDMMITDPDHRQLILQTAAQHKPSEQHNVLLWLRKHGLEYYYVNFIRSELTSLNDITHMDLDEETFFDLEITLPGHKRRLQRAVSQLRKRQKTDVSSEDPLTFGRWAKPQCLQDGKFDFLCVDATIYSTKQHSPAYTIEFMVDTGSDVTTIRQEILDKLDLEVLGKIHSKGVHGSKTTNLYKAKLLIGNQELEIEVMGESYDSIGSRVVRHFRHYIDGIRHVWLRGNYSDKDTYLTQKSSNIPALCSQSQSPPESCSNTNKTPSSCIPSSSSSSSSSLSSQHFIPTNCKIPQNFNFGANTGISSEESSIDRSSIEVTLVQGSLAATASNDNRHLKDTSPDELDM</sequence>
<dbReference type="Gene3D" id="1.10.150.50">
    <property type="entry name" value="Transcription Factor, Ets-1"/>
    <property type="match status" value="2"/>
</dbReference>
<dbReference type="EMBL" id="VSWD01000012">
    <property type="protein sequence ID" value="KAK3086301.1"/>
    <property type="molecule type" value="Genomic_DNA"/>
</dbReference>
<feature type="compositionally biased region" description="Low complexity" evidence="3">
    <location>
        <begin position="325"/>
        <end position="339"/>
    </location>
</feature>
<dbReference type="PROSITE" id="PS50105">
    <property type="entry name" value="SAM_DOMAIN"/>
    <property type="match status" value="2"/>
</dbReference>
<accession>A0AA88XJ63</accession>
<keyword evidence="1" id="KW-0677">Repeat</keyword>
<evidence type="ECO:0000259" key="4">
    <source>
        <dbReference type="PROSITE" id="PS50105"/>
    </source>
</evidence>
<dbReference type="PANTHER" id="PTHR24174">
    <property type="entry name" value="ANKYRIN REPEAT AND STERILE ALPHA MOTIF DOMAIN-CONTAINING PROTEIN 1"/>
    <property type="match status" value="1"/>
</dbReference>